<sequence length="173" mass="19993">MKKRKIFKTPMLFSQEEMAMLLGITRSQWAMFEIGQRDIPSSAKLKLATLIKGVNVLSKVATKELPHHKIQQSKKEEILYTQLKENRLQQLIIERKLAKLKKNYQEAENTLQFVALLKGNKNITVREEAVLNVVQAKALVVLDRNGLHLQLEQQLRLSTLDAQTKFIEREMGE</sequence>
<name>A0ABY4HKJ8_9FLAO</name>
<protein>
    <submittedName>
        <fullName evidence="2">Helix-turn-helix domain-containing protein</fullName>
    </submittedName>
</protein>
<gene>
    <name evidence="2" type="ORF">LXD69_13755</name>
</gene>
<organism evidence="2 3">
    <name type="scientific">Flavobacterium sediminilitoris</name>
    <dbReference type="NCBI Taxonomy" id="2024526"/>
    <lineage>
        <taxon>Bacteria</taxon>
        <taxon>Pseudomonadati</taxon>
        <taxon>Bacteroidota</taxon>
        <taxon>Flavobacteriia</taxon>
        <taxon>Flavobacteriales</taxon>
        <taxon>Flavobacteriaceae</taxon>
        <taxon>Flavobacterium</taxon>
    </lineage>
</organism>
<keyword evidence="1" id="KW-0175">Coiled coil</keyword>
<dbReference type="EMBL" id="CP090145">
    <property type="protein sequence ID" value="UOX33098.1"/>
    <property type="molecule type" value="Genomic_DNA"/>
</dbReference>
<evidence type="ECO:0000256" key="1">
    <source>
        <dbReference type="SAM" id="Coils"/>
    </source>
</evidence>
<dbReference type="RefSeq" id="WP_045971329.1">
    <property type="nucleotide sequence ID" value="NZ_CP090145.1"/>
</dbReference>
<reference evidence="2" key="2">
    <citation type="submission" date="2022-04" db="EMBL/GenBank/DDBJ databases">
        <title>Complete Genome Sequence of Flavobacterium sediminilitoris YSM-43, Isolated from a Tidal Sediment.</title>
        <authorList>
            <person name="Lee P.A."/>
        </authorList>
    </citation>
    <scope>NUCLEOTIDE SEQUENCE</scope>
    <source>
        <strain evidence="2">YSM-43</strain>
    </source>
</reference>
<accession>A0ABY4HKJ8</accession>
<reference evidence="2" key="1">
    <citation type="submission" date="2021-12" db="EMBL/GenBank/DDBJ databases">
        <authorList>
            <person name="Cha I.-T."/>
            <person name="Lee K.-E."/>
            <person name="Park S.-J."/>
        </authorList>
    </citation>
    <scope>NUCLEOTIDE SEQUENCE</scope>
    <source>
        <strain evidence="2">YSM-43</strain>
    </source>
</reference>
<evidence type="ECO:0000313" key="3">
    <source>
        <dbReference type="Proteomes" id="UP000830454"/>
    </source>
</evidence>
<keyword evidence="3" id="KW-1185">Reference proteome</keyword>
<dbReference type="Proteomes" id="UP000830454">
    <property type="component" value="Chromosome"/>
</dbReference>
<feature type="coiled-coil region" evidence="1">
    <location>
        <begin position="90"/>
        <end position="117"/>
    </location>
</feature>
<evidence type="ECO:0000313" key="2">
    <source>
        <dbReference type="EMBL" id="UOX33098.1"/>
    </source>
</evidence>
<proteinExistence type="predicted"/>